<feature type="compositionally biased region" description="Basic and acidic residues" evidence="1">
    <location>
        <begin position="1"/>
        <end position="11"/>
    </location>
</feature>
<evidence type="ECO:0000313" key="2">
    <source>
        <dbReference type="EMBL" id="KAJ6648103.1"/>
    </source>
</evidence>
<evidence type="ECO:0000313" key="3">
    <source>
        <dbReference type="Proteomes" id="UP001151699"/>
    </source>
</evidence>
<feature type="compositionally biased region" description="Basic and acidic residues" evidence="1">
    <location>
        <begin position="27"/>
        <end position="41"/>
    </location>
</feature>
<gene>
    <name evidence="2" type="ORF">Bhyg_03328</name>
</gene>
<reference evidence="2" key="1">
    <citation type="submission" date="2022-07" db="EMBL/GenBank/DDBJ databases">
        <authorList>
            <person name="Trinca V."/>
            <person name="Uliana J.V.C."/>
            <person name="Torres T.T."/>
            <person name="Ward R.J."/>
            <person name="Monesi N."/>
        </authorList>
    </citation>
    <scope>NUCLEOTIDE SEQUENCE</scope>
    <source>
        <strain evidence="2">HSMRA1968</strain>
        <tissue evidence="2">Whole embryos</tissue>
    </source>
</reference>
<comment type="caution">
    <text evidence="2">The sequence shown here is derived from an EMBL/GenBank/DDBJ whole genome shotgun (WGS) entry which is preliminary data.</text>
</comment>
<dbReference type="EMBL" id="WJQU01000001">
    <property type="protein sequence ID" value="KAJ6648103.1"/>
    <property type="molecule type" value="Genomic_DNA"/>
</dbReference>
<name>A0A9Q0NDH7_9DIPT</name>
<accession>A0A9Q0NDH7</accession>
<evidence type="ECO:0000256" key="1">
    <source>
        <dbReference type="SAM" id="MobiDB-lite"/>
    </source>
</evidence>
<organism evidence="2 3">
    <name type="scientific">Pseudolycoriella hygida</name>
    <dbReference type="NCBI Taxonomy" id="35572"/>
    <lineage>
        <taxon>Eukaryota</taxon>
        <taxon>Metazoa</taxon>
        <taxon>Ecdysozoa</taxon>
        <taxon>Arthropoda</taxon>
        <taxon>Hexapoda</taxon>
        <taxon>Insecta</taxon>
        <taxon>Pterygota</taxon>
        <taxon>Neoptera</taxon>
        <taxon>Endopterygota</taxon>
        <taxon>Diptera</taxon>
        <taxon>Nematocera</taxon>
        <taxon>Sciaroidea</taxon>
        <taxon>Sciaridae</taxon>
        <taxon>Pseudolycoriella</taxon>
    </lineage>
</organism>
<dbReference type="Proteomes" id="UP001151699">
    <property type="component" value="Chromosome A"/>
</dbReference>
<sequence>MDTRRMAKISEESQGDPENFNLKKSSNCKECDTVKPKKSTFDADAPFGGDDDCSKPKQLKSFGSQKDGTEKSKITKSKVSTKPTGKKKRFSNLNRNPEGEELSQLEEQPIPKVIEIENGSIKSPVYSGLAEPNPAQIEEIIEQIDQLEDANHKNEANYVETLKSHDLEDDTESLSENCLDGVLQGFDKDIGALYSKVNGIENDVKEIKRLMEKRQSQPCTIRTLSSQLKEKSSLLPKLPLKKKSYVRRMESDAGESEKYKEQMKLCGWRFKDCTEAMIRNEIKNRFNQADIGKN</sequence>
<protein>
    <submittedName>
        <fullName evidence="2">Uncharacterized protein</fullName>
    </submittedName>
</protein>
<feature type="region of interest" description="Disordered" evidence="1">
    <location>
        <begin position="1"/>
        <end position="110"/>
    </location>
</feature>
<dbReference type="AlphaFoldDB" id="A0A9Q0NDH7"/>
<keyword evidence="3" id="KW-1185">Reference proteome</keyword>
<proteinExistence type="predicted"/>